<gene>
    <name evidence="2" type="ORF">HT134_36570</name>
</gene>
<reference evidence="2 3" key="1">
    <citation type="submission" date="2020-06" db="EMBL/GenBank/DDBJ databases">
        <authorList>
            <person name="Chanama M."/>
        </authorList>
    </citation>
    <scope>NUCLEOTIDE SEQUENCE [LARGE SCALE GENOMIC DNA]</scope>
    <source>
        <strain evidence="2 3">TBRC6557</strain>
    </source>
</reference>
<proteinExistence type="predicted"/>
<comment type="caution">
    <text evidence="2">The sequence shown here is derived from an EMBL/GenBank/DDBJ whole genome shotgun (WGS) entry which is preliminary data.</text>
</comment>
<dbReference type="AlphaFoldDB" id="A0A7Y6MG08"/>
<keyword evidence="3" id="KW-1185">Reference proteome</keyword>
<sequence>MTSIFEPAVRQFGPGEPPPLEDRDAVLDRLHRWMAQADEDADALAQRGGQERAIAAEHQRLAERYDEAAVEARKRADRWRRHIEIEMTEREQPAEEPVTRPVALPQRRALSES</sequence>
<evidence type="ECO:0000313" key="3">
    <source>
        <dbReference type="Proteomes" id="UP000546126"/>
    </source>
</evidence>
<accession>A0A7Y6MG08</accession>
<dbReference type="Proteomes" id="UP000546126">
    <property type="component" value="Unassembled WGS sequence"/>
</dbReference>
<evidence type="ECO:0000313" key="2">
    <source>
        <dbReference type="EMBL" id="NUW45590.1"/>
    </source>
</evidence>
<name>A0A7Y6MG08_9ACTN</name>
<dbReference type="RefSeq" id="WP_175605048.1">
    <property type="nucleotide sequence ID" value="NZ_JABWGO010000012.1"/>
</dbReference>
<feature type="region of interest" description="Disordered" evidence="1">
    <location>
        <begin position="1"/>
        <end position="20"/>
    </location>
</feature>
<evidence type="ECO:0000256" key="1">
    <source>
        <dbReference type="SAM" id="MobiDB-lite"/>
    </source>
</evidence>
<feature type="region of interest" description="Disordered" evidence="1">
    <location>
        <begin position="88"/>
        <end position="113"/>
    </location>
</feature>
<organism evidence="2 3">
    <name type="scientific">Nonomuraea rhodomycinica</name>
    <dbReference type="NCBI Taxonomy" id="1712872"/>
    <lineage>
        <taxon>Bacteria</taxon>
        <taxon>Bacillati</taxon>
        <taxon>Actinomycetota</taxon>
        <taxon>Actinomycetes</taxon>
        <taxon>Streptosporangiales</taxon>
        <taxon>Streptosporangiaceae</taxon>
        <taxon>Nonomuraea</taxon>
    </lineage>
</organism>
<dbReference type="EMBL" id="JABWGO010000012">
    <property type="protein sequence ID" value="NUW45590.1"/>
    <property type="molecule type" value="Genomic_DNA"/>
</dbReference>
<protein>
    <submittedName>
        <fullName evidence="2">Uncharacterized protein</fullName>
    </submittedName>
</protein>